<dbReference type="Proteomes" id="UP000269396">
    <property type="component" value="Unassembled WGS sequence"/>
</dbReference>
<feature type="domain" description="Stalled ribosome sensor GCN1-like N-terminal" evidence="2">
    <location>
        <begin position="118"/>
        <end position="225"/>
    </location>
</feature>
<dbReference type="GO" id="GO:0005829">
    <property type="term" value="C:cytosol"/>
    <property type="evidence" value="ECO:0007669"/>
    <property type="project" value="TreeGrafter"/>
</dbReference>
<evidence type="ECO:0000259" key="2">
    <source>
        <dbReference type="Pfam" id="PF24993"/>
    </source>
</evidence>
<dbReference type="InterPro" id="IPR016024">
    <property type="entry name" value="ARM-type_fold"/>
</dbReference>
<dbReference type="InterPro" id="IPR056810">
    <property type="entry name" value="GNC1-like_N"/>
</dbReference>
<organism evidence="3 4">
    <name type="scientific">Schistosoma mattheei</name>
    <dbReference type="NCBI Taxonomy" id="31246"/>
    <lineage>
        <taxon>Eukaryota</taxon>
        <taxon>Metazoa</taxon>
        <taxon>Spiralia</taxon>
        <taxon>Lophotrochozoa</taxon>
        <taxon>Platyhelminthes</taxon>
        <taxon>Trematoda</taxon>
        <taxon>Digenea</taxon>
        <taxon>Strigeidida</taxon>
        <taxon>Schistosomatoidea</taxon>
        <taxon>Schistosomatidae</taxon>
        <taxon>Schistosoma</taxon>
    </lineage>
</organism>
<keyword evidence="1" id="KW-0677">Repeat</keyword>
<gene>
    <name evidence="3" type="ORF">SMTD_LOCUS6597</name>
</gene>
<dbReference type="GO" id="GO:0034198">
    <property type="term" value="P:cellular response to amino acid starvation"/>
    <property type="evidence" value="ECO:0007669"/>
    <property type="project" value="TreeGrafter"/>
</dbReference>
<reference evidence="3 4" key="1">
    <citation type="submission" date="2018-11" db="EMBL/GenBank/DDBJ databases">
        <authorList>
            <consortium name="Pathogen Informatics"/>
        </authorList>
    </citation>
    <scope>NUCLEOTIDE SEQUENCE [LARGE SCALE GENOMIC DNA]</scope>
    <source>
        <strain>Denwood</strain>
        <strain evidence="4">Zambia</strain>
    </source>
</reference>
<sequence length="324" mass="36610">MLLCFSHEEENALRTHGVVVQRKNLGEYIDDIFVHIVNCLNDSSQKYSYCVKFIRLACAKNLSACLAAAKSLVWIPSEKSYAFRPHSDTVYSFYLLSEVISFCLDDSVELVDSDIRRCCSILNVCCDSTSFKVLVLPVINRAILRSPENQLRIVNSLLEDLSFTLDLCAMDLAQSVVKNLHATSDITRKDAVVMLCTVSRKCSEVDTLSSLCKLVYAQFAGSEGKKASQESRFAAITCFGELSKCGIKQKSNLDRVVTVAINLLLDYLERETYEEIIIYTAKQLAGWIHRLKSSPPDRFFNFIKVIHFLQPLEVYLCYEVSTNL</sequence>
<dbReference type="PANTHER" id="PTHR23346:SF7">
    <property type="entry name" value="STALLED RIBOSOME SENSOR GCN1"/>
    <property type="match status" value="1"/>
</dbReference>
<evidence type="ECO:0000256" key="1">
    <source>
        <dbReference type="ARBA" id="ARBA00022737"/>
    </source>
</evidence>
<accession>A0A183NWW1</accession>
<dbReference type="STRING" id="31246.A0A183NWW1"/>
<dbReference type="EMBL" id="UZAL01027679">
    <property type="protein sequence ID" value="VDP34681.1"/>
    <property type="molecule type" value="Genomic_DNA"/>
</dbReference>
<evidence type="ECO:0000313" key="4">
    <source>
        <dbReference type="Proteomes" id="UP000269396"/>
    </source>
</evidence>
<protein>
    <recommendedName>
        <fullName evidence="2">Stalled ribosome sensor GCN1-like N-terminal domain-containing protein</fullName>
    </recommendedName>
</protein>
<dbReference type="GO" id="GO:0019887">
    <property type="term" value="F:protein kinase regulator activity"/>
    <property type="evidence" value="ECO:0007669"/>
    <property type="project" value="TreeGrafter"/>
</dbReference>
<keyword evidence="4" id="KW-1185">Reference proteome</keyword>
<dbReference type="SUPFAM" id="SSF48371">
    <property type="entry name" value="ARM repeat"/>
    <property type="match status" value="1"/>
</dbReference>
<dbReference type="PANTHER" id="PTHR23346">
    <property type="entry name" value="TRANSLATIONAL ACTIVATOR GCN1-RELATED"/>
    <property type="match status" value="1"/>
</dbReference>
<dbReference type="GO" id="GO:0006417">
    <property type="term" value="P:regulation of translation"/>
    <property type="evidence" value="ECO:0007669"/>
    <property type="project" value="TreeGrafter"/>
</dbReference>
<evidence type="ECO:0000313" key="3">
    <source>
        <dbReference type="EMBL" id="VDP34681.1"/>
    </source>
</evidence>
<dbReference type="AlphaFoldDB" id="A0A183NWW1"/>
<name>A0A183NWW1_9TREM</name>
<proteinExistence type="predicted"/>
<dbReference type="Pfam" id="PF24993">
    <property type="entry name" value="GNC1_N"/>
    <property type="match status" value="1"/>
</dbReference>